<proteinExistence type="predicted"/>
<dbReference type="AlphaFoldDB" id="A0A8T7M5S2"/>
<dbReference type="SUPFAM" id="SSF52980">
    <property type="entry name" value="Restriction endonuclease-like"/>
    <property type="match status" value="1"/>
</dbReference>
<dbReference type="EMBL" id="JACATZ010000003">
    <property type="protein sequence ID" value="NWJ47448.1"/>
    <property type="molecule type" value="Genomic_DNA"/>
</dbReference>
<keyword evidence="2" id="KW-0378">Hydrolase</keyword>
<dbReference type="PANTHER" id="PTHR34107:SF4">
    <property type="entry name" value="SLL1222 PROTEIN"/>
    <property type="match status" value="1"/>
</dbReference>
<protein>
    <submittedName>
        <fullName evidence="2">Uma2 family endonuclease</fullName>
    </submittedName>
</protein>
<dbReference type="Proteomes" id="UP000521676">
    <property type="component" value="Unassembled WGS sequence"/>
</dbReference>
<dbReference type="EMBL" id="CP128400">
    <property type="protein sequence ID" value="WJW69360.1"/>
    <property type="molecule type" value="Genomic_DNA"/>
</dbReference>
<feature type="domain" description="Putative restriction endonuclease" evidence="1">
    <location>
        <begin position="17"/>
        <end position="186"/>
    </location>
</feature>
<dbReference type="InterPro" id="IPR011335">
    <property type="entry name" value="Restrct_endonuc-II-like"/>
</dbReference>
<organism evidence="2 4">
    <name type="scientific">Candidatus Chlorohelix allophototropha</name>
    <dbReference type="NCBI Taxonomy" id="3003348"/>
    <lineage>
        <taxon>Bacteria</taxon>
        <taxon>Bacillati</taxon>
        <taxon>Chloroflexota</taxon>
        <taxon>Chloroflexia</taxon>
        <taxon>Candidatus Chloroheliales</taxon>
        <taxon>Candidatus Chloroheliaceae</taxon>
        <taxon>Candidatus Chlorohelix</taxon>
    </lineage>
</organism>
<dbReference type="RefSeq" id="WP_341471249.1">
    <property type="nucleotide sequence ID" value="NZ_CP128400.1"/>
</dbReference>
<evidence type="ECO:0000313" key="5">
    <source>
        <dbReference type="Proteomes" id="UP001431572"/>
    </source>
</evidence>
<name>A0A8T7M5S2_9CHLR</name>
<keyword evidence="5" id="KW-1185">Reference proteome</keyword>
<gene>
    <name evidence="2" type="ORF">HXX08_16435</name>
    <name evidence="3" type="ORF">OZ401_002968</name>
</gene>
<dbReference type="InterPro" id="IPR012296">
    <property type="entry name" value="Nuclease_put_TT1808"/>
</dbReference>
<dbReference type="PANTHER" id="PTHR34107">
    <property type="entry name" value="SLL0198 PROTEIN-RELATED"/>
    <property type="match status" value="1"/>
</dbReference>
<keyword evidence="2" id="KW-0255">Endonuclease</keyword>
<dbReference type="Pfam" id="PF05685">
    <property type="entry name" value="Uma2"/>
    <property type="match status" value="1"/>
</dbReference>
<accession>A0A8T7M5S2</accession>
<reference evidence="2 4" key="1">
    <citation type="submission" date="2020-06" db="EMBL/GenBank/DDBJ databases">
        <title>Anoxygenic phototrophic Chloroflexota member uses a Type I reaction center.</title>
        <authorList>
            <person name="Tsuji J.M."/>
            <person name="Shaw N.A."/>
            <person name="Nagashima S."/>
            <person name="Venkiteswaran J."/>
            <person name="Schiff S.L."/>
            <person name="Hanada S."/>
            <person name="Tank M."/>
            <person name="Neufeld J.D."/>
        </authorList>
    </citation>
    <scope>NUCLEOTIDE SEQUENCE [LARGE SCALE GENOMIC DNA]</scope>
    <source>
        <strain evidence="2">L227-S17</strain>
    </source>
</reference>
<dbReference type="InterPro" id="IPR008538">
    <property type="entry name" value="Uma2"/>
</dbReference>
<dbReference type="CDD" id="cd06260">
    <property type="entry name" value="DUF820-like"/>
    <property type="match status" value="1"/>
</dbReference>
<evidence type="ECO:0000313" key="3">
    <source>
        <dbReference type="EMBL" id="WJW69360.1"/>
    </source>
</evidence>
<dbReference type="Gene3D" id="3.90.1570.10">
    <property type="entry name" value="tt1808, chain A"/>
    <property type="match status" value="1"/>
</dbReference>
<evidence type="ECO:0000313" key="4">
    <source>
        <dbReference type="Proteomes" id="UP000521676"/>
    </source>
</evidence>
<reference evidence="3" key="2">
    <citation type="journal article" date="2024" name="Nature">
        <title>Anoxygenic phototroph of the Chloroflexota uses a type I reaction centre.</title>
        <authorList>
            <person name="Tsuji J.M."/>
            <person name="Shaw N.A."/>
            <person name="Nagashima S."/>
            <person name="Venkiteswaran J.J."/>
            <person name="Schiff S.L."/>
            <person name="Watanabe T."/>
            <person name="Fukui M."/>
            <person name="Hanada S."/>
            <person name="Tank M."/>
            <person name="Neufeld J.D."/>
        </authorList>
    </citation>
    <scope>NUCLEOTIDE SEQUENCE</scope>
    <source>
        <strain evidence="3">L227-S17</strain>
    </source>
</reference>
<dbReference type="Proteomes" id="UP001431572">
    <property type="component" value="Chromosome 2"/>
</dbReference>
<evidence type="ECO:0000259" key="1">
    <source>
        <dbReference type="Pfam" id="PF05685"/>
    </source>
</evidence>
<sequence length="192" mass="21691">MALVSRFKELNRTYTCAEFEQLPEFEEPVELIEGKLVEKVNDDEHLLIVSNLSFYISSFDQQRRQGRAWVDSAFKLSEYNVALPGLAYITNERLPKGVSKSALTVIPDLVLEVLSTTETSTREGTIAACARIRRYQVAGVRLIWLVDPVSKAIEVFQPNSLEPVASLTEKDMLEGHDVIPGFTLKVKKLFEE</sequence>
<dbReference type="GO" id="GO:0004519">
    <property type="term" value="F:endonuclease activity"/>
    <property type="evidence" value="ECO:0007669"/>
    <property type="project" value="UniProtKB-KW"/>
</dbReference>
<evidence type="ECO:0000313" key="2">
    <source>
        <dbReference type="EMBL" id="NWJ47448.1"/>
    </source>
</evidence>
<keyword evidence="2" id="KW-0540">Nuclease</keyword>